<keyword evidence="3" id="KW-1185">Reference proteome</keyword>
<organism evidence="2 3">
    <name type="scientific">Kryptolebias marmoratus</name>
    <name type="common">Mangrove killifish</name>
    <name type="synonym">Rivulus marmoratus</name>
    <dbReference type="NCBI Taxonomy" id="37003"/>
    <lineage>
        <taxon>Eukaryota</taxon>
        <taxon>Metazoa</taxon>
        <taxon>Chordata</taxon>
        <taxon>Craniata</taxon>
        <taxon>Vertebrata</taxon>
        <taxon>Euteleostomi</taxon>
        <taxon>Actinopterygii</taxon>
        <taxon>Neopterygii</taxon>
        <taxon>Teleostei</taxon>
        <taxon>Neoteleostei</taxon>
        <taxon>Acanthomorphata</taxon>
        <taxon>Ovalentaria</taxon>
        <taxon>Atherinomorphae</taxon>
        <taxon>Cyprinodontiformes</taxon>
        <taxon>Rivulidae</taxon>
        <taxon>Kryptolebias</taxon>
    </lineage>
</organism>
<dbReference type="AlphaFoldDB" id="A0A3Q3GHX6"/>
<keyword evidence="1" id="KW-1133">Transmembrane helix</keyword>
<keyword evidence="1" id="KW-0472">Membrane</keyword>
<reference evidence="2" key="1">
    <citation type="submission" date="2025-08" db="UniProtKB">
        <authorList>
            <consortium name="Ensembl"/>
        </authorList>
    </citation>
    <scope>IDENTIFICATION</scope>
</reference>
<protein>
    <submittedName>
        <fullName evidence="2">Uncharacterized protein</fullName>
    </submittedName>
</protein>
<accession>A0A3Q3GHX6</accession>
<evidence type="ECO:0000256" key="1">
    <source>
        <dbReference type="SAM" id="Phobius"/>
    </source>
</evidence>
<sequence length="93" mass="10507">QKTQKTQLWLKVLCTLGRGELRPAACTKPHEETLYCGSCYLINMSSVVGIFAADIVLTVFITISVFCFNNLCQKFLKIFKHLELKETALQLHG</sequence>
<dbReference type="GeneTree" id="ENSGT00940000175641"/>
<keyword evidence="1" id="KW-0812">Transmembrane</keyword>
<dbReference type="Proteomes" id="UP000264800">
    <property type="component" value="Unplaced"/>
</dbReference>
<evidence type="ECO:0000313" key="2">
    <source>
        <dbReference type="Ensembl" id="ENSKMAP00000023212.1"/>
    </source>
</evidence>
<feature type="transmembrane region" description="Helical" evidence="1">
    <location>
        <begin position="50"/>
        <end position="72"/>
    </location>
</feature>
<proteinExistence type="predicted"/>
<reference evidence="2" key="2">
    <citation type="submission" date="2025-09" db="UniProtKB">
        <authorList>
            <consortium name="Ensembl"/>
        </authorList>
    </citation>
    <scope>IDENTIFICATION</scope>
</reference>
<dbReference type="Ensembl" id="ENSKMAT00000023507.1">
    <property type="protein sequence ID" value="ENSKMAP00000023212.1"/>
    <property type="gene ID" value="ENSKMAG00000017227.1"/>
</dbReference>
<evidence type="ECO:0000313" key="3">
    <source>
        <dbReference type="Proteomes" id="UP000264800"/>
    </source>
</evidence>
<dbReference type="STRING" id="37003.ENSKMAP00000023212"/>
<name>A0A3Q3GHX6_KRYMA</name>